<dbReference type="GO" id="GO:0048544">
    <property type="term" value="P:recognition of pollen"/>
    <property type="evidence" value="ECO:0007669"/>
    <property type="project" value="InterPro"/>
</dbReference>
<keyword evidence="2" id="KW-1015">Disulfide bond</keyword>
<keyword evidence="3" id="KW-0325">Glycoprotein</keyword>
<feature type="chain" id="PRO_5043358880" description="Bulb-type lectin domain-containing protein" evidence="4">
    <location>
        <begin position="17"/>
        <end position="434"/>
    </location>
</feature>
<proteinExistence type="predicted"/>
<evidence type="ECO:0000256" key="3">
    <source>
        <dbReference type="ARBA" id="ARBA00023180"/>
    </source>
</evidence>
<feature type="signal peptide" evidence="4">
    <location>
        <begin position="1"/>
        <end position="16"/>
    </location>
</feature>
<evidence type="ECO:0000256" key="2">
    <source>
        <dbReference type="ARBA" id="ARBA00023157"/>
    </source>
</evidence>
<keyword evidence="7" id="KW-1185">Reference proteome</keyword>
<dbReference type="InterPro" id="IPR036426">
    <property type="entry name" value="Bulb-type_lectin_dom_sf"/>
</dbReference>
<evidence type="ECO:0000256" key="4">
    <source>
        <dbReference type="SAM" id="SignalP"/>
    </source>
</evidence>
<dbReference type="InterPro" id="IPR001480">
    <property type="entry name" value="Bulb-type_lectin_dom"/>
</dbReference>
<dbReference type="Pfam" id="PF00954">
    <property type="entry name" value="S_locus_glycop"/>
    <property type="match status" value="1"/>
</dbReference>
<dbReference type="InterPro" id="IPR051343">
    <property type="entry name" value="G-type_lectin_kinases/EP1-like"/>
</dbReference>
<dbReference type="InterPro" id="IPR000858">
    <property type="entry name" value="S_locus_glycoprot_dom"/>
</dbReference>
<protein>
    <recommendedName>
        <fullName evidence="5">Bulb-type lectin domain-containing protein</fullName>
    </recommendedName>
</protein>
<comment type="caution">
    <text evidence="6">The sequence shown here is derived from an EMBL/GenBank/DDBJ whole genome shotgun (WGS) entry which is preliminary data.</text>
</comment>
<gene>
    <name evidence="6" type="ORF">LVIROSA_LOCUS39067</name>
</gene>
<evidence type="ECO:0000259" key="5">
    <source>
        <dbReference type="PROSITE" id="PS50927"/>
    </source>
</evidence>
<dbReference type="EMBL" id="CAKMRJ010005745">
    <property type="protein sequence ID" value="CAH1453853.1"/>
    <property type="molecule type" value="Genomic_DNA"/>
</dbReference>
<dbReference type="FunFam" id="2.90.10.30:FF:000001">
    <property type="entry name" value="Serine/threonine-protein kinase"/>
    <property type="match status" value="1"/>
</dbReference>
<name>A0AAU9PV60_9ASTR</name>
<sequence>MASLLLAFLILQFVQTNCNFDGGSIELGASFVADAQSTTNPWYSHSKMFAFGFHPQGSSYVVAIWLVNAGETTVVWTAYRDDPPVSPNTTLKLTHQGELVLSSKQGLVNKIIASNVSYAVMNDNGNFILYNDQMGVVWQSFDYPTDSMLLGQRLFGGQQLVSSVSKTNYSSGRFRIKMQIDGNLVMYPKNTEDDYASAYWSSGTFEHKTSRNYLYLNDTGLLLINGSNSDAIKYFYTTLNYPVIYRATLGDDGIFRLYFYNDSNSSPIIVWKKTDCPCSVKNICGLNCYCALNHDQPDCVCLPGSDFVELDFKHRGCERNFTKAMCKSGKENDTYYHMVSEEGLLCEDYPYYRAITHFKEECRDSCLKDCDCDAAFFKNSFCERHKFPLRYVKRVYDEPTTYMSFFKTIRVNLNATSVDKEMMTSSSNKKIIGK</sequence>
<feature type="domain" description="Bulb-type lectin" evidence="5">
    <location>
        <begin position="29"/>
        <end position="142"/>
    </location>
</feature>
<keyword evidence="1 4" id="KW-0732">Signal</keyword>
<dbReference type="FunFam" id="2.90.10.10:FF:000026">
    <property type="entry name" value="Serine/threonine-protein kinase"/>
    <property type="match status" value="1"/>
</dbReference>
<evidence type="ECO:0000256" key="1">
    <source>
        <dbReference type="ARBA" id="ARBA00022729"/>
    </source>
</evidence>
<dbReference type="AlphaFoldDB" id="A0AAU9PV60"/>
<dbReference type="Proteomes" id="UP001157418">
    <property type="component" value="Unassembled WGS sequence"/>
</dbReference>
<dbReference type="SMART" id="SM00108">
    <property type="entry name" value="B_lectin"/>
    <property type="match status" value="2"/>
</dbReference>
<dbReference type="PROSITE" id="PS50927">
    <property type="entry name" value="BULB_LECTIN"/>
    <property type="match status" value="1"/>
</dbReference>
<dbReference type="SUPFAM" id="SSF51110">
    <property type="entry name" value="alpha-D-mannose-specific plant lectins"/>
    <property type="match status" value="2"/>
</dbReference>
<reference evidence="6 7" key="1">
    <citation type="submission" date="2022-01" db="EMBL/GenBank/DDBJ databases">
        <authorList>
            <person name="Xiong W."/>
            <person name="Schranz E."/>
        </authorList>
    </citation>
    <scope>NUCLEOTIDE SEQUENCE [LARGE SCALE GENOMIC DNA]</scope>
</reference>
<dbReference type="PANTHER" id="PTHR47976">
    <property type="entry name" value="G-TYPE LECTIN S-RECEPTOR-LIKE SERINE/THREONINE-PROTEIN KINASE SD2-5"/>
    <property type="match status" value="1"/>
</dbReference>
<dbReference type="Pfam" id="PF01453">
    <property type="entry name" value="B_lectin"/>
    <property type="match status" value="1"/>
</dbReference>
<accession>A0AAU9PV60</accession>
<dbReference type="PANTHER" id="PTHR47976:SF27">
    <property type="entry name" value="RECEPTOR-LIKE SERINE_THREONINE-PROTEIN KINASE"/>
    <property type="match status" value="1"/>
</dbReference>
<dbReference type="Gene3D" id="2.90.10.10">
    <property type="entry name" value="Bulb-type lectin domain"/>
    <property type="match status" value="2"/>
</dbReference>
<organism evidence="6 7">
    <name type="scientific">Lactuca virosa</name>
    <dbReference type="NCBI Taxonomy" id="75947"/>
    <lineage>
        <taxon>Eukaryota</taxon>
        <taxon>Viridiplantae</taxon>
        <taxon>Streptophyta</taxon>
        <taxon>Embryophyta</taxon>
        <taxon>Tracheophyta</taxon>
        <taxon>Spermatophyta</taxon>
        <taxon>Magnoliopsida</taxon>
        <taxon>eudicotyledons</taxon>
        <taxon>Gunneridae</taxon>
        <taxon>Pentapetalae</taxon>
        <taxon>asterids</taxon>
        <taxon>campanulids</taxon>
        <taxon>Asterales</taxon>
        <taxon>Asteraceae</taxon>
        <taxon>Cichorioideae</taxon>
        <taxon>Cichorieae</taxon>
        <taxon>Lactucinae</taxon>
        <taxon>Lactuca</taxon>
    </lineage>
</organism>
<evidence type="ECO:0000313" key="6">
    <source>
        <dbReference type="EMBL" id="CAH1453853.1"/>
    </source>
</evidence>
<evidence type="ECO:0000313" key="7">
    <source>
        <dbReference type="Proteomes" id="UP001157418"/>
    </source>
</evidence>